<dbReference type="GO" id="GO:0003735">
    <property type="term" value="F:structural constituent of ribosome"/>
    <property type="evidence" value="ECO:0007669"/>
    <property type="project" value="InterPro"/>
</dbReference>
<evidence type="ECO:0000256" key="5">
    <source>
        <dbReference type="ARBA" id="ARBA00035351"/>
    </source>
</evidence>
<reference evidence="7" key="1">
    <citation type="submission" date="2019-05" db="EMBL/GenBank/DDBJ databases">
        <title>Annotation for the trematode Fasciolopsis buski.</title>
        <authorList>
            <person name="Choi Y.-J."/>
        </authorList>
    </citation>
    <scope>NUCLEOTIDE SEQUENCE</scope>
    <source>
        <strain evidence="7">HT</strain>
        <tissue evidence="7">Whole worm</tissue>
    </source>
</reference>
<dbReference type="GO" id="GO:0003723">
    <property type="term" value="F:RNA binding"/>
    <property type="evidence" value="ECO:0007669"/>
    <property type="project" value="TreeGrafter"/>
</dbReference>
<dbReference type="AlphaFoldDB" id="A0A8E0S207"/>
<accession>A0A8E0S207</accession>
<dbReference type="GO" id="GO:0002181">
    <property type="term" value="P:cytoplasmic translation"/>
    <property type="evidence" value="ECO:0007669"/>
    <property type="project" value="TreeGrafter"/>
</dbReference>
<dbReference type="SUPFAM" id="SSF50104">
    <property type="entry name" value="Translation proteins SH3-like domain"/>
    <property type="match status" value="1"/>
</dbReference>
<evidence type="ECO:0000256" key="2">
    <source>
        <dbReference type="ARBA" id="ARBA00022980"/>
    </source>
</evidence>
<dbReference type="InterPro" id="IPR041997">
    <property type="entry name" value="Ribosomal_eL6_KOW"/>
</dbReference>
<dbReference type="GO" id="GO:0000027">
    <property type="term" value="P:ribosomal large subunit assembly"/>
    <property type="evidence" value="ECO:0007669"/>
    <property type="project" value="TreeGrafter"/>
</dbReference>
<dbReference type="Gene3D" id="2.30.30.30">
    <property type="match status" value="1"/>
</dbReference>
<dbReference type="PANTHER" id="PTHR10715">
    <property type="entry name" value="60S RIBOSOMAL PROTEIN L6"/>
    <property type="match status" value="1"/>
</dbReference>
<comment type="similarity">
    <text evidence="1">Belongs to the eukaryotic ribosomal protein eL6 family.</text>
</comment>
<evidence type="ECO:0000256" key="3">
    <source>
        <dbReference type="ARBA" id="ARBA00023274"/>
    </source>
</evidence>
<name>A0A8E0S207_9TREM</name>
<proteinExistence type="inferred from homology"/>
<dbReference type="FunFam" id="2.30.30.30:FF:000014">
    <property type="entry name" value="60S ribosomal protein L6"/>
    <property type="match status" value="1"/>
</dbReference>
<dbReference type="InterPro" id="IPR014722">
    <property type="entry name" value="Rib_uL2_dom2"/>
</dbReference>
<evidence type="ECO:0000256" key="1">
    <source>
        <dbReference type="ARBA" id="ARBA00010592"/>
    </source>
</evidence>
<dbReference type="InterPro" id="IPR000915">
    <property type="entry name" value="60S_ribosomal_eL6"/>
</dbReference>
<comment type="subunit">
    <text evidence="6">Component of the large ribosomal subunit. May bind IPO9 with low affinity.</text>
</comment>
<gene>
    <name evidence="7" type="ORF">FBUS_04041</name>
</gene>
<keyword evidence="8" id="KW-1185">Reference proteome</keyword>
<keyword evidence="2 7" id="KW-0689">Ribosomal protein</keyword>
<dbReference type="Proteomes" id="UP000728185">
    <property type="component" value="Unassembled WGS sequence"/>
</dbReference>
<dbReference type="EMBL" id="LUCM01004448">
    <property type="protein sequence ID" value="KAA0194328.1"/>
    <property type="molecule type" value="Genomic_DNA"/>
</dbReference>
<sequence length="245" mass="28708">MSEVKKAKVSVDKRLRKVISGKRYLEHKKFLQRINRRLKAKGEPRAKGRKPVGKTKVVATEPKRRFPRRYVTQQGKTKLRLRKTKCYSDHVRRFRSSLVPGTVLILLAGPHKGKRVILLKNLRSGLLLVTGPFKYNGVPMRRVNQRYVIATCTRIDLSKLEIPKRVTDEYFRRVDLKDNKESAEKFLVEETKKYTVSDERKEDQKLVDQQVTAAIRSHPESKLLHGYLRSLFSLGKRDYPHRMIF</sequence>
<protein>
    <recommendedName>
        <fullName evidence="4">Large ribosomal subunit protein eL6</fullName>
    </recommendedName>
    <alternativeName>
        <fullName evidence="5">60S ribosomal protein L6</fullName>
    </alternativeName>
</protein>
<dbReference type="InterPro" id="IPR008991">
    <property type="entry name" value="Translation_prot_SH3-like_sf"/>
</dbReference>
<organism evidence="7 8">
    <name type="scientific">Fasciolopsis buskii</name>
    <dbReference type="NCBI Taxonomy" id="27845"/>
    <lineage>
        <taxon>Eukaryota</taxon>
        <taxon>Metazoa</taxon>
        <taxon>Spiralia</taxon>
        <taxon>Lophotrochozoa</taxon>
        <taxon>Platyhelminthes</taxon>
        <taxon>Trematoda</taxon>
        <taxon>Digenea</taxon>
        <taxon>Plagiorchiida</taxon>
        <taxon>Echinostomata</taxon>
        <taxon>Echinostomatoidea</taxon>
        <taxon>Fasciolidae</taxon>
        <taxon>Fasciolopsis</taxon>
    </lineage>
</organism>
<evidence type="ECO:0000256" key="6">
    <source>
        <dbReference type="ARBA" id="ARBA00046388"/>
    </source>
</evidence>
<dbReference type="OrthoDB" id="2436667at2759"/>
<dbReference type="PANTHER" id="PTHR10715:SF0">
    <property type="entry name" value="LARGE RIBOSOMAL SUBUNIT PROTEIN EL6"/>
    <property type="match status" value="1"/>
</dbReference>
<evidence type="ECO:0000313" key="7">
    <source>
        <dbReference type="EMBL" id="KAA0194328.1"/>
    </source>
</evidence>
<comment type="caution">
    <text evidence="7">The sequence shown here is derived from an EMBL/GenBank/DDBJ whole genome shotgun (WGS) entry which is preliminary data.</text>
</comment>
<evidence type="ECO:0000313" key="8">
    <source>
        <dbReference type="Proteomes" id="UP000728185"/>
    </source>
</evidence>
<keyword evidence="3" id="KW-0687">Ribonucleoprotein</keyword>
<dbReference type="GO" id="GO:0022625">
    <property type="term" value="C:cytosolic large ribosomal subunit"/>
    <property type="evidence" value="ECO:0007669"/>
    <property type="project" value="TreeGrafter"/>
</dbReference>
<dbReference type="CDD" id="cd13156">
    <property type="entry name" value="KOW_RPL6"/>
    <property type="match status" value="1"/>
</dbReference>
<evidence type="ECO:0000256" key="4">
    <source>
        <dbReference type="ARBA" id="ARBA00035233"/>
    </source>
</evidence>
<dbReference type="Pfam" id="PF01159">
    <property type="entry name" value="Ribosomal_L6e"/>
    <property type="match status" value="1"/>
</dbReference>